<feature type="compositionally biased region" description="Polar residues" evidence="3">
    <location>
        <begin position="1529"/>
        <end position="1549"/>
    </location>
</feature>
<dbReference type="InterPro" id="IPR056737">
    <property type="entry name" value="Beta-prop_ATRN-MKLN-like"/>
</dbReference>
<dbReference type="PANTHER" id="PTHR43503">
    <property type="entry name" value="MCG48959-RELATED"/>
    <property type="match status" value="1"/>
</dbReference>
<dbReference type="InParanoid" id="Q754A4"/>
<dbReference type="Gene3D" id="2.120.10.80">
    <property type="entry name" value="Kelch-type beta propeller"/>
    <property type="match status" value="1"/>
</dbReference>
<keyword evidence="2" id="KW-0677">Repeat</keyword>
<feature type="compositionally biased region" description="Polar residues" evidence="3">
    <location>
        <begin position="726"/>
        <end position="736"/>
    </location>
</feature>
<dbReference type="InterPro" id="IPR015915">
    <property type="entry name" value="Kelch-typ_b-propeller"/>
</dbReference>
<accession>Q754A4</accession>
<dbReference type="Pfam" id="PF24981">
    <property type="entry name" value="Beta-prop_ATRN-LZTR1"/>
    <property type="match status" value="1"/>
</dbReference>
<feature type="region of interest" description="Disordered" evidence="3">
    <location>
        <begin position="659"/>
        <end position="692"/>
    </location>
</feature>
<feature type="compositionally biased region" description="Low complexity" evidence="3">
    <location>
        <begin position="790"/>
        <end position="807"/>
    </location>
</feature>
<evidence type="ECO:0000313" key="6">
    <source>
        <dbReference type="EMBL" id="AAS53539.2"/>
    </source>
</evidence>
<dbReference type="KEGG" id="ago:AGOS_AFR168W"/>
<feature type="region of interest" description="Disordered" evidence="3">
    <location>
        <begin position="575"/>
        <end position="615"/>
    </location>
</feature>
<dbReference type="FunCoup" id="Q754A4">
    <property type="interactions" value="334"/>
</dbReference>
<feature type="compositionally biased region" description="Polar residues" evidence="3">
    <location>
        <begin position="1569"/>
        <end position="1580"/>
    </location>
</feature>
<feature type="transmembrane region" description="Helical" evidence="4">
    <location>
        <begin position="347"/>
        <end position="371"/>
    </location>
</feature>
<evidence type="ECO:0000259" key="5">
    <source>
        <dbReference type="Pfam" id="PF24981"/>
    </source>
</evidence>
<evidence type="ECO:0000256" key="3">
    <source>
        <dbReference type="SAM" id="MobiDB-lite"/>
    </source>
</evidence>
<keyword evidence="4" id="KW-0812">Transmembrane</keyword>
<dbReference type="Proteomes" id="UP000000591">
    <property type="component" value="Chromosome VI"/>
</dbReference>
<feature type="region of interest" description="Disordered" evidence="3">
    <location>
        <begin position="1281"/>
        <end position="1301"/>
    </location>
</feature>
<dbReference type="HOGENOM" id="CLU_252311_0_0_1"/>
<evidence type="ECO:0000313" key="7">
    <source>
        <dbReference type="Proteomes" id="UP000000591"/>
    </source>
</evidence>
<protein>
    <submittedName>
        <fullName evidence="6">AFR168Wp</fullName>
    </submittedName>
</protein>
<dbReference type="EMBL" id="AE016819">
    <property type="protein sequence ID" value="AAS53539.2"/>
    <property type="molecule type" value="Genomic_DNA"/>
</dbReference>
<feature type="region of interest" description="Disordered" evidence="3">
    <location>
        <begin position="720"/>
        <end position="759"/>
    </location>
</feature>
<reference evidence="6 7" key="1">
    <citation type="journal article" date="2004" name="Science">
        <title>The Ashbya gossypii genome as a tool for mapping the ancient Saccharomyces cerevisiae genome.</title>
        <authorList>
            <person name="Dietrich F.S."/>
            <person name="Voegeli S."/>
            <person name="Brachat S."/>
            <person name="Lerch A."/>
            <person name="Gates K."/>
            <person name="Steiner S."/>
            <person name="Mohr C."/>
            <person name="Pohlmann R."/>
            <person name="Luedi P."/>
            <person name="Choi S."/>
            <person name="Wing R.A."/>
            <person name="Flavier A."/>
            <person name="Gaffney T.D."/>
            <person name="Philippsen P."/>
        </authorList>
    </citation>
    <scope>NUCLEOTIDE SEQUENCE [LARGE SCALE GENOMIC DNA]</scope>
    <source>
        <strain evidence="7">ATCC 10895 / CBS 109.51 / FGSC 9923 / NRRL Y-1056</strain>
    </source>
</reference>
<feature type="region of interest" description="Disordered" evidence="3">
    <location>
        <begin position="1162"/>
        <end position="1232"/>
    </location>
</feature>
<gene>
    <name evidence="6" type="ORF">AGOS_AFR168W</name>
</gene>
<dbReference type="eggNOG" id="ENOG502QSQ9">
    <property type="taxonomic scope" value="Eukaryota"/>
</dbReference>
<organism evidence="6 7">
    <name type="scientific">Eremothecium gossypii (strain ATCC 10895 / CBS 109.51 / FGSC 9923 / NRRL Y-1056)</name>
    <name type="common">Yeast</name>
    <name type="synonym">Ashbya gossypii</name>
    <dbReference type="NCBI Taxonomy" id="284811"/>
    <lineage>
        <taxon>Eukaryota</taxon>
        <taxon>Fungi</taxon>
        <taxon>Dikarya</taxon>
        <taxon>Ascomycota</taxon>
        <taxon>Saccharomycotina</taxon>
        <taxon>Saccharomycetes</taxon>
        <taxon>Saccharomycetales</taxon>
        <taxon>Saccharomycetaceae</taxon>
        <taxon>Eremothecium</taxon>
    </lineage>
</organism>
<feature type="region of interest" description="Disordered" evidence="3">
    <location>
        <begin position="780"/>
        <end position="841"/>
    </location>
</feature>
<reference evidence="7" key="2">
    <citation type="journal article" date="2013" name="G3 (Bethesda)">
        <title>Genomes of Ashbya fungi isolated from insects reveal four mating-type loci, numerous translocations, lack of transposons, and distinct gene duplications.</title>
        <authorList>
            <person name="Dietrich F.S."/>
            <person name="Voegeli S."/>
            <person name="Kuo S."/>
            <person name="Philippsen P."/>
        </authorList>
    </citation>
    <scope>GENOME REANNOTATION</scope>
    <source>
        <strain evidence="7">ATCC 10895 / CBS 109.51 / FGSC 9923 / NRRL Y-1056</strain>
    </source>
</reference>
<dbReference type="OrthoDB" id="10001928at2759"/>
<evidence type="ECO:0000256" key="1">
    <source>
        <dbReference type="ARBA" id="ARBA00022441"/>
    </source>
</evidence>
<evidence type="ECO:0000256" key="4">
    <source>
        <dbReference type="SAM" id="Phobius"/>
    </source>
</evidence>
<dbReference type="SUPFAM" id="SSF117281">
    <property type="entry name" value="Kelch motif"/>
    <property type="match status" value="1"/>
</dbReference>
<dbReference type="STRING" id="284811.Q754A4"/>
<dbReference type="GO" id="GO:0005829">
    <property type="term" value="C:cytosol"/>
    <property type="evidence" value="ECO:0000318"/>
    <property type="project" value="GO_Central"/>
</dbReference>
<feature type="compositionally biased region" description="Basic and acidic residues" evidence="3">
    <location>
        <begin position="1426"/>
        <end position="1452"/>
    </location>
</feature>
<dbReference type="OMA" id="WQSHHKV"/>
<dbReference type="GeneID" id="4621971"/>
<sequence length="1580" mass="175149">MPLILPSAGNCFPLRLPKLDAGQLQDLDERAQKRLLLECRTGAAVALGRSSLFVYGGLTIPLNLPEVTLVQIQQELILHFARCKTANYLNLCEYISQEVFSLDLLSRRWERVQLAEEEKSGGAGVSAEGPDGTVMRERIFHAMVYCGGCLYVFGGLVASSHSEYELVATNELWQLDMRTKVWTLLSDDPRVQRRFNHELHVLNEFDDHDTHLIIVGGLDNMDKKVHKVEVYNVTRGCWESFEDCYPADITNCNTLESACDLHVGQIHSNIDDQPAGLVRGSNFGLLVDNEDHVPTLAFYSAPETNKTRDSSCWENPIVMMPLLPNARGKRTKVHMPSKASIRRLKMLFDLSFVSGILFGPNIIIIGFHAGLLGSNFYAFLYSIPLGKWTHLNINCPHSGMRRHRYWSLFHWESHHKALLLGTYEDDSNLPTVQKFDRMLAIRLQNAFPTVKSLLSDGVGIRVKIARTHSGQGFTSQKDAFKKTEQFESYSRYIVPPSEITSIRSVFPSYASVLGKDALEVYGKSLADFEFITLEGDSVSIPSLLLRKRWGRFFDHILAQDYSKLSSSVDHVQFEKSVDGSNSDSSTNIANQLANPSTEGRDQHAPESQVSSENVPRLNFGLRSNVATGSAMLNKKSVSLILNPTWRLSPSVSGLALNIQEQESKEEPSDPLSEETINESGAKGASLTSSSGGMVFRVPFTESSESLKQRENSQPAPSIHLELADYSPQSKKSLSTSTDKRRRSSYTAGSHWKQVKASGYRRASHPIGNIRDLLYGADRTTSSPLNSRRGSAVSNTSSISYVSSSSERLSNRHCKRDSEDSSSGTLTFNINLPPQQPPPTDPLPTLPLNITGEYQYSNRRESEHSLVGIPRSLKSSPSSSRCSSSFNEFDTKFRQYTLAERGRESTTGPHAPPIQFNPVMESGEKLFYKETELDPKQPIARSQTTESFNKSVGDVSRLSLTPTLESYKSQSSLSAALGELEPLLIPRSLYLPWPTSSVKAFSEFFYTGQVNSKWPFSPVSLDLLHMAKLYEVPLLYDLTCEVFYSIIGKKMVGLIQSVSALKELFLQRVATFLDNDELKINEYTKSHHTFQTLLQLEESIASVDDGYFDLKLMQKVSRAFSTSTDGSTDADHDKEFSTTSSCISSPALSPVFGDYLRDSISLPGARSHPPTSLRPPGRNQSAFRHRSISSSKKKENIIADFSKVPNRSSPSEGHLMGEAPLSESGGHADHIDEDPHVVSDADIEDFDQDLPKINKHDDTGSVKKDPALHECETVRRLDSFDIEMEGCPSESSSDSDEDETAELGRISNAKLAKLRARNLEEAIDPLDKITTTMDNLNLRYQTPPIKTTPDVDPSPNNTLTLESLASRNAPPPMDYVVELILDATVLNNDVLMMVRCENCLSLSKWLRSTKKRLFQDISLLDAQISEKGKVRGGSKHSDSSQDHSDLSDRERPSKSPLKLVYKKSRPSTPDLKDGPTPASLQHATCSSPKSTCSTHNSRDGTRPEEECRSNWSGRSSAKSSTSSAVAASGQRMSTVKRTANVAPSSLSATPSYNAAALYKHKKPKEGAGNSAANFSFFNRKK</sequence>
<proteinExistence type="predicted"/>
<dbReference type="GO" id="GO:0045454">
    <property type="term" value="P:cell redox homeostasis"/>
    <property type="evidence" value="ECO:0000318"/>
    <property type="project" value="GO_Central"/>
</dbReference>
<feature type="region of interest" description="Disordered" evidence="3">
    <location>
        <begin position="1561"/>
        <end position="1580"/>
    </location>
</feature>
<keyword evidence="4" id="KW-0472">Membrane</keyword>
<dbReference type="PANTHER" id="PTHR43503:SF2">
    <property type="entry name" value="NEGATIVE REGULATOR OF SPORULATION MDS3-RELATED"/>
    <property type="match status" value="1"/>
</dbReference>
<dbReference type="GO" id="GO:0004601">
    <property type="term" value="F:peroxidase activity"/>
    <property type="evidence" value="ECO:0000318"/>
    <property type="project" value="GO_Central"/>
</dbReference>
<keyword evidence="4" id="KW-1133">Transmembrane helix</keyword>
<evidence type="ECO:0000256" key="2">
    <source>
        <dbReference type="ARBA" id="ARBA00022737"/>
    </source>
</evidence>
<feature type="compositionally biased region" description="Basic and acidic residues" evidence="3">
    <location>
        <begin position="1495"/>
        <end position="1507"/>
    </location>
</feature>
<feature type="region of interest" description="Disordered" evidence="3">
    <location>
        <begin position="1121"/>
        <end position="1141"/>
    </location>
</feature>
<feature type="compositionally biased region" description="Polar residues" evidence="3">
    <location>
        <begin position="578"/>
        <end position="597"/>
    </location>
</feature>
<feature type="compositionally biased region" description="Polar residues" evidence="3">
    <location>
        <begin position="820"/>
        <end position="829"/>
    </location>
</feature>
<keyword evidence="1" id="KW-0880">Kelch repeat</keyword>
<feature type="compositionally biased region" description="Polar residues" evidence="3">
    <location>
        <begin position="1477"/>
        <end position="1494"/>
    </location>
</feature>
<feature type="domain" description="Attractin/MKLN-like beta-propeller" evidence="5">
    <location>
        <begin position="102"/>
        <end position="242"/>
    </location>
</feature>
<keyword evidence="7" id="KW-1185">Reference proteome</keyword>
<feature type="region of interest" description="Disordered" evidence="3">
    <location>
        <begin position="1426"/>
        <end position="1549"/>
    </location>
</feature>
<dbReference type="RefSeq" id="NP_985715.2">
    <property type="nucleotide sequence ID" value="NM_211069.2"/>
</dbReference>
<feature type="compositionally biased region" description="Low complexity" evidence="3">
    <location>
        <begin position="1511"/>
        <end position="1527"/>
    </location>
</feature>
<name>Q754A4_EREGS</name>